<evidence type="ECO:0000313" key="2">
    <source>
        <dbReference type="Proteomes" id="UP000659047"/>
    </source>
</evidence>
<dbReference type="SUPFAM" id="SSF160631">
    <property type="entry name" value="SMI1/KNR4-like"/>
    <property type="match status" value="1"/>
</dbReference>
<dbReference type="EMBL" id="JAEPBH010000140">
    <property type="protein sequence ID" value="MBK4717175.1"/>
    <property type="molecule type" value="Genomic_DNA"/>
</dbReference>
<name>A0A8K0VAF1_9ENTR</name>
<accession>A0A8K0VAF1</accession>
<dbReference type="RefSeq" id="WP_238715469.1">
    <property type="nucleotide sequence ID" value="NZ_JAEPBH010000140.1"/>
</dbReference>
<dbReference type="Pfam" id="PF14567">
    <property type="entry name" value="SUKH_5"/>
    <property type="match status" value="1"/>
</dbReference>
<comment type="caution">
    <text evidence="1">The sequence shown here is derived from an EMBL/GenBank/DDBJ whole genome shotgun (WGS) entry which is preliminary data.</text>
</comment>
<dbReference type="AlphaFoldDB" id="A0A8K0VAF1"/>
<sequence length="139" mass="15952">MNNELDAAISRLITLSEGERNNLPLPDDALISEYEKSTGFIFLSDYKKVIKTVGNVFYGSIDLLSLTRDKKYYGELSTALIEAREQGLPKDWLPICEDNASYYCIDPKGIIRFWTTDGYSDESWPNLARWINEVWIEGK</sequence>
<keyword evidence="2" id="KW-1185">Reference proteome</keyword>
<dbReference type="Gene3D" id="3.40.1580.10">
    <property type="entry name" value="SMI1/KNR4-like"/>
    <property type="match status" value="1"/>
</dbReference>
<gene>
    <name evidence="1" type="ORF">JJB97_18085</name>
</gene>
<protein>
    <submittedName>
        <fullName evidence="1">SMI1/KNR4 family protein</fullName>
    </submittedName>
</protein>
<organism evidence="1 2">
    <name type="scientific">Tenebrionibacter intestinalis</name>
    <dbReference type="NCBI Taxonomy" id="2799638"/>
    <lineage>
        <taxon>Bacteria</taxon>
        <taxon>Pseudomonadati</taxon>
        <taxon>Pseudomonadota</taxon>
        <taxon>Gammaproteobacteria</taxon>
        <taxon>Enterobacterales</taxon>
        <taxon>Enterobacteriaceae</taxon>
        <taxon>Tenebrionibacter/Tenebrionicola group</taxon>
        <taxon>Tenebrionibacter</taxon>
    </lineage>
</organism>
<reference evidence="1" key="1">
    <citation type="submission" date="2021-01" db="EMBL/GenBank/DDBJ databases">
        <title>Intestinitalea alba gen. nov., sp. nov., a novel genus of the family Enterobacteriaceae, isolated from the gut of the plastic-eating mealworm Tenebrio molitor L.</title>
        <authorList>
            <person name="Yang Y."/>
        </authorList>
    </citation>
    <scope>NUCLEOTIDE SEQUENCE</scope>
    <source>
        <strain evidence="1">BIT-L3</strain>
    </source>
</reference>
<evidence type="ECO:0000313" key="1">
    <source>
        <dbReference type="EMBL" id="MBK4717175.1"/>
    </source>
</evidence>
<dbReference type="Proteomes" id="UP000659047">
    <property type="component" value="Unassembled WGS sequence"/>
</dbReference>
<dbReference type="InterPro" id="IPR037883">
    <property type="entry name" value="Knr4/Smi1-like_sf"/>
</dbReference>
<proteinExistence type="predicted"/>